<dbReference type="STRING" id="517418.Ctha_0494"/>
<proteinExistence type="inferred from homology"/>
<evidence type="ECO:0000256" key="11">
    <source>
        <dbReference type="PROSITE-ProRule" id="PRU00278"/>
    </source>
</evidence>
<dbReference type="GO" id="GO:0005886">
    <property type="term" value="C:plasma membrane"/>
    <property type="evidence" value="ECO:0007669"/>
    <property type="project" value="UniProtKB-SubCell"/>
</dbReference>
<keyword evidence="7" id="KW-0143">Chaperone</keyword>
<dbReference type="Proteomes" id="UP000001208">
    <property type="component" value="Chromosome"/>
</dbReference>
<dbReference type="PANTHER" id="PTHR47529:SF1">
    <property type="entry name" value="PERIPLASMIC CHAPERONE PPID"/>
    <property type="match status" value="1"/>
</dbReference>
<evidence type="ECO:0000256" key="8">
    <source>
        <dbReference type="ARBA" id="ARBA00038408"/>
    </source>
</evidence>
<evidence type="ECO:0000256" key="10">
    <source>
        <dbReference type="ARBA" id="ARBA00042775"/>
    </source>
</evidence>
<dbReference type="PROSITE" id="PS01096">
    <property type="entry name" value="PPIC_PPIASE_1"/>
    <property type="match status" value="1"/>
</dbReference>
<gene>
    <name evidence="14" type="ordered locus">Ctha_0494</name>
</gene>
<dbReference type="eggNOG" id="COG0760">
    <property type="taxonomic scope" value="Bacteria"/>
</dbReference>
<dbReference type="GO" id="GO:0003755">
    <property type="term" value="F:peptidyl-prolyl cis-trans isomerase activity"/>
    <property type="evidence" value="ECO:0007669"/>
    <property type="project" value="UniProtKB-KW"/>
</dbReference>
<evidence type="ECO:0000256" key="12">
    <source>
        <dbReference type="SAM" id="Phobius"/>
    </source>
</evidence>
<keyword evidence="3" id="KW-0997">Cell inner membrane</keyword>
<evidence type="ECO:0000256" key="5">
    <source>
        <dbReference type="ARBA" id="ARBA00022989"/>
    </source>
</evidence>
<dbReference type="InterPro" id="IPR027304">
    <property type="entry name" value="Trigger_fact/SurA_dom_sf"/>
</dbReference>
<dbReference type="InterPro" id="IPR000297">
    <property type="entry name" value="PPIase_PpiC"/>
</dbReference>
<dbReference type="EMBL" id="CP001100">
    <property type="protein sequence ID" value="ACF12965.1"/>
    <property type="molecule type" value="Genomic_DNA"/>
</dbReference>
<evidence type="ECO:0000256" key="7">
    <source>
        <dbReference type="ARBA" id="ARBA00023186"/>
    </source>
</evidence>
<name>B3QUQ9_CHLT3</name>
<dbReference type="HOGENOM" id="CLU_023843_0_0_10"/>
<evidence type="ECO:0000256" key="6">
    <source>
        <dbReference type="ARBA" id="ARBA00023136"/>
    </source>
</evidence>
<feature type="domain" description="PpiC" evidence="13">
    <location>
        <begin position="340"/>
        <end position="441"/>
    </location>
</feature>
<dbReference type="KEGG" id="cts:Ctha_0494"/>
<dbReference type="PANTHER" id="PTHR47529">
    <property type="entry name" value="PEPTIDYL-PROLYL CIS-TRANS ISOMERASE D"/>
    <property type="match status" value="1"/>
</dbReference>
<protein>
    <recommendedName>
        <fullName evidence="9">Periplasmic chaperone PpiD</fullName>
    </recommendedName>
    <alternativeName>
        <fullName evidence="10">Periplasmic folding chaperone</fullName>
    </alternativeName>
</protein>
<evidence type="ECO:0000313" key="15">
    <source>
        <dbReference type="Proteomes" id="UP000001208"/>
    </source>
</evidence>
<dbReference type="AlphaFoldDB" id="B3QUQ9"/>
<organism evidence="14 15">
    <name type="scientific">Chloroherpeton thalassium (strain ATCC 35110 / GB-78)</name>
    <dbReference type="NCBI Taxonomy" id="517418"/>
    <lineage>
        <taxon>Bacteria</taxon>
        <taxon>Pseudomonadati</taxon>
        <taxon>Chlorobiota</taxon>
        <taxon>Chlorobiia</taxon>
        <taxon>Chlorobiales</taxon>
        <taxon>Chloroherpetonaceae</taxon>
        <taxon>Chloroherpeton</taxon>
    </lineage>
</organism>
<dbReference type="InterPro" id="IPR023058">
    <property type="entry name" value="PPIase_PpiC_CS"/>
</dbReference>
<feature type="transmembrane region" description="Helical" evidence="12">
    <location>
        <begin position="12"/>
        <end position="29"/>
    </location>
</feature>
<dbReference type="Gene3D" id="3.10.50.40">
    <property type="match status" value="3"/>
</dbReference>
<dbReference type="PROSITE" id="PS50198">
    <property type="entry name" value="PPIC_PPIASE_2"/>
    <property type="match status" value="1"/>
</dbReference>
<dbReference type="SUPFAM" id="SSF109998">
    <property type="entry name" value="Triger factor/SurA peptide-binding domain-like"/>
    <property type="match status" value="1"/>
</dbReference>
<keyword evidence="11" id="KW-0697">Rotamase</keyword>
<keyword evidence="4 12" id="KW-0812">Transmembrane</keyword>
<evidence type="ECO:0000256" key="2">
    <source>
        <dbReference type="ARBA" id="ARBA00022475"/>
    </source>
</evidence>
<dbReference type="Pfam" id="PF13616">
    <property type="entry name" value="Rotamase_3"/>
    <property type="match status" value="1"/>
</dbReference>
<keyword evidence="15" id="KW-1185">Reference proteome</keyword>
<keyword evidence="5 12" id="KW-1133">Transmembrane helix</keyword>
<keyword evidence="11 14" id="KW-0413">Isomerase</keyword>
<accession>B3QUQ9</accession>
<keyword evidence="6 12" id="KW-0472">Membrane</keyword>
<sequence length="699" mass="79338">MNKMRDSMHIVLYALVGAFVLLIVFEWGMDFTGLNRRKTDAGVVNGKPISLTEYDATYRRYLDGFRQRSNNVEISEQMDARMRDQAWDFLVSQILLDDKYEELGLFVTDEEIVSEVMSDDPPAIIAQQFRDPKTGKINTEALQAAIASPENKEAWIQVEDIIRQELLFKKLQNLVMSGVFVTDDEARRLFDEQNTKVSGRYILFELAHAKADSLYEITEADIRNYFNEHKEDYKQDPVREANFVMFSTAATTEDTLEIIHDLEALKPKFQTAKNDTEFVELQSDRFADFVKTYRPGKLDAKISRLFFDNPSLKVGDVVGPFQEFSEYKIVKILAIDSDEDRQAHASHILLKPEGARRADTLAVMAEAKQLMRELTSDEKFAEVAREKSDDPGSAQKGGDLGWFGKGRMVKEFEDAVFHAKPGQIVGPIQSQFGIHIIKVHGFEDRAIRGAELVRKIKAGPATLERVNRQADEFQYFATEEGFEKTAKQDSVEIQKTGEFTKNGFIPSIGFNRSVSNFAFHEEVGAVSPVISTQDAFVIMQLTGKNDDGYRKLDEDLKNTIREKVLREKKMADLREKAKDVMAKADGNLQKAIEIDSLLTIHKTNQVMLTNAFVPGLGRDKNFVAALSALDEGKVSNPIETKRGVAIAELTKKIKGFDSDFEVRKNALKDQILQEKKKEVMNNWLKDLKESAKIEDLRTM</sequence>
<comment type="subcellular location">
    <subcellularLocation>
        <location evidence="1">Cell inner membrane</location>
        <topology evidence="1">Single-pass type II membrane protein</topology>
        <orientation evidence="1">Periplasmic side</orientation>
    </subcellularLocation>
</comment>
<evidence type="ECO:0000313" key="14">
    <source>
        <dbReference type="EMBL" id="ACF12965.1"/>
    </source>
</evidence>
<dbReference type="InterPro" id="IPR046357">
    <property type="entry name" value="PPIase_dom_sf"/>
</dbReference>
<dbReference type="Pfam" id="PF13623">
    <property type="entry name" value="SurA_N_2"/>
    <property type="match status" value="1"/>
</dbReference>
<dbReference type="Gene3D" id="1.10.4030.10">
    <property type="entry name" value="Porin chaperone SurA, peptide-binding domain"/>
    <property type="match status" value="1"/>
</dbReference>
<evidence type="ECO:0000256" key="9">
    <source>
        <dbReference type="ARBA" id="ARBA00040743"/>
    </source>
</evidence>
<evidence type="ECO:0000256" key="4">
    <source>
        <dbReference type="ARBA" id="ARBA00022692"/>
    </source>
</evidence>
<evidence type="ECO:0000256" key="3">
    <source>
        <dbReference type="ARBA" id="ARBA00022519"/>
    </source>
</evidence>
<keyword evidence="2" id="KW-1003">Cell membrane</keyword>
<evidence type="ECO:0000259" key="13">
    <source>
        <dbReference type="PROSITE" id="PS50198"/>
    </source>
</evidence>
<evidence type="ECO:0000256" key="1">
    <source>
        <dbReference type="ARBA" id="ARBA00004382"/>
    </source>
</evidence>
<dbReference type="SUPFAM" id="SSF54534">
    <property type="entry name" value="FKBP-like"/>
    <property type="match status" value="1"/>
</dbReference>
<dbReference type="InterPro" id="IPR052029">
    <property type="entry name" value="PpiD_chaperone"/>
</dbReference>
<comment type="similarity">
    <text evidence="8">Belongs to the PpiD chaperone family.</text>
</comment>
<reference evidence="14 15" key="1">
    <citation type="submission" date="2008-06" db="EMBL/GenBank/DDBJ databases">
        <title>Complete sequence of Chloroherpeton thalassium ATCC 35110.</title>
        <authorList>
            <consortium name="US DOE Joint Genome Institute"/>
            <person name="Lucas S."/>
            <person name="Copeland A."/>
            <person name="Lapidus A."/>
            <person name="Glavina del Rio T."/>
            <person name="Dalin E."/>
            <person name="Tice H."/>
            <person name="Bruce D."/>
            <person name="Goodwin L."/>
            <person name="Pitluck S."/>
            <person name="Schmutz J."/>
            <person name="Larimer F."/>
            <person name="Land M."/>
            <person name="Hauser L."/>
            <person name="Kyrpides N."/>
            <person name="Mikhailova N."/>
            <person name="Liu Z."/>
            <person name="Li T."/>
            <person name="Zhao F."/>
            <person name="Overmann J."/>
            <person name="Bryant D.A."/>
            <person name="Richardson P."/>
        </authorList>
    </citation>
    <scope>NUCLEOTIDE SEQUENCE [LARGE SCALE GENOMIC DNA]</scope>
    <source>
        <strain evidence="15">ATCC 35110 / GB-78</strain>
    </source>
</reference>